<feature type="transmembrane region" description="Helical" evidence="1">
    <location>
        <begin position="252"/>
        <end position="276"/>
    </location>
</feature>
<proteinExistence type="predicted"/>
<accession>A0A918BAH5</accession>
<feature type="transmembrane region" description="Helical" evidence="1">
    <location>
        <begin position="288"/>
        <end position="309"/>
    </location>
</feature>
<evidence type="ECO:0000313" key="2">
    <source>
        <dbReference type="EMBL" id="GGQ49612.1"/>
    </source>
</evidence>
<reference evidence="2" key="1">
    <citation type="journal article" date="2014" name="Int. J. Syst. Evol. Microbiol.">
        <title>Complete genome sequence of Corynebacterium casei LMG S-19264T (=DSM 44701T), isolated from a smear-ripened cheese.</title>
        <authorList>
            <consortium name="US DOE Joint Genome Institute (JGI-PGF)"/>
            <person name="Walter F."/>
            <person name="Albersmeier A."/>
            <person name="Kalinowski J."/>
            <person name="Ruckert C."/>
        </authorList>
    </citation>
    <scope>NUCLEOTIDE SEQUENCE</scope>
    <source>
        <strain evidence="2">JCM 3131</strain>
    </source>
</reference>
<dbReference type="AlphaFoldDB" id="A0A918BAH5"/>
<reference evidence="2" key="2">
    <citation type="submission" date="2020-09" db="EMBL/GenBank/DDBJ databases">
        <authorList>
            <person name="Sun Q."/>
            <person name="Ohkuma M."/>
        </authorList>
    </citation>
    <scope>NUCLEOTIDE SEQUENCE</scope>
    <source>
        <strain evidence="2">JCM 3131</strain>
    </source>
</reference>
<dbReference type="EMBL" id="BMQK01000003">
    <property type="protein sequence ID" value="GGQ49612.1"/>
    <property type="molecule type" value="Genomic_DNA"/>
</dbReference>
<keyword evidence="1" id="KW-0472">Membrane</keyword>
<keyword evidence="3" id="KW-1185">Reference proteome</keyword>
<feature type="transmembrane region" description="Helical" evidence="1">
    <location>
        <begin position="381"/>
        <end position="400"/>
    </location>
</feature>
<gene>
    <name evidence="2" type="ORF">GCM10010145_18150</name>
</gene>
<evidence type="ECO:0000256" key="1">
    <source>
        <dbReference type="SAM" id="Phobius"/>
    </source>
</evidence>
<comment type="caution">
    <text evidence="2">The sequence shown here is derived from an EMBL/GenBank/DDBJ whole genome shotgun (WGS) entry which is preliminary data.</text>
</comment>
<keyword evidence="1" id="KW-0812">Transmembrane</keyword>
<protein>
    <submittedName>
        <fullName evidence="2">Uncharacterized protein</fullName>
    </submittedName>
</protein>
<dbReference type="Proteomes" id="UP000620156">
    <property type="component" value="Unassembled WGS sequence"/>
</dbReference>
<feature type="transmembrane region" description="Helical" evidence="1">
    <location>
        <begin position="61"/>
        <end position="80"/>
    </location>
</feature>
<dbReference type="RefSeq" id="WP_189216180.1">
    <property type="nucleotide sequence ID" value="NZ_BMQK01000003.1"/>
</dbReference>
<organism evidence="2 3">
    <name type="scientific">Streptomyces ruber</name>
    <dbReference type="NCBI Taxonomy" id="83378"/>
    <lineage>
        <taxon>Bacteria</taxon>
        <taxon>Bacillati</taxon>
        <taxon>Actinomycetota</taxon>
        <taxon>Actinomycetes</taxon>
        <taxon>Kitasatosporales</taxon>
        <taxon>Streptomycetaceae</taxon>
        <taxon>Streptomyces</taxon>
    </lineage>
</organism>
<name>A0A918BAH5_9ACTN</name>
<sequence>MAREESRRLAPHGRLRAARRTAVAVARATATVAAELARRVHRYAWPSAAGRRNSAYLRDRLVALPLLALLAFGTFGQAYADVRGDLAHVRDRLAPALVDLADAKASLLIAQTEAEVNLGDGGAAELGGLGERYRVRVARATQSLNQVVRGGALTVAEEQETRVVSALVVDYTAWIARAQGHATDPVLRDAELSYARGMLCSAPADAGRDGGYDGRPPCEPAGRTAGPGATSIVDRLVGLEERVRDRLAERAAWGPGVLAAAVVSALAFALLCAGLWRTGVFLRQRFRIRFSVPLAAAALPLLAVPLLTWDALRAQDAQDAAVPVADALVHDVSPDTETHAEERPFDRAGQAGAPAVAELASRADGELAGGRIAFLDGAVPLVLPAGLATAVLAGGALHAYRREYLAVVRPGAVS</sequence>
<keyword evidence="1" id="KW-1133">Transmembrane helix</keyword>
<evidence type="ECO:0000313" key="3">
    <source>
        <dbReference type="Proteomes" id="UP000620156"/>
    </source>
</evidence>